<gene>
    <name evidence="1" type="ORF">B0H65DRAFT_388987</name>
</gene>
<organism evidence="1 2">
    <name type="scientific">Neurospora tetraspora</name>
    <dbReference type="NCBI Taxonomy" id="94610"/>
    <lineage>
        <taxon>Eukaryota</taxon>
        <taxon>Fungi</taxon>
        <taxon>Dikarya</taxon>
        <taxon>Ascomycota</taxon>
        <taxon>Pezizomycotina</taxon>
        <taxon>Sordariomycetes</taxon>
        <taxon>Sordariomycetidae</taxon>
        <taxon>Sordariales</taxon>
        <taxon>Sordariaceae</taxon>
        <taxon>Neurospora</taxon>
    </lineage>
</organism>
<name>A0AAE0JGZ2_9PEZI</name>
<dbReference type="RefSeq" id="XP_062682553.1">
    <property type="nucleotide sequence ID" value="XM_062823730.1"/>
</dbReference>
<feature type="non-terminal residue" evidence="1">
    <location>
        <position position="82"/>
    </location>
</feature>
<reference evidence="1" key="2">
    <citation type="submission" date="2023-06" db="EMBL/GenBank/DDBJ databases">
        <authorList>
            <consortium name="Lawrence Berkeley National Laboratory"/>
            <person name="Haridas S."/>
            <person name="Hensen N."/>
            <person name="Bonometti L."/>
            <person name="Westerberg I."/>
            <person name="Brannstrom I.O."/>
            <person name="Guillou S."/>
            <person name="Cros-Aarteil S."/>
            <person name="Calhoun S."/>
            <person name="Kuo A."/>
            <person name="Mondo S."/>
            <person name="Pangilinan J."/>
            <person name="Riley R."/>
            <person name="Labutti K."/>
            <person name="Andreopoulos B."/>
            <person name="Lipzen A."/>
            <person name="Chen C."/>
            <person name="Yanf M."/>
            <person name="Daum C."/>
            <person name="Ng V."/>
            <person name="Clum A."/>
            <person name="Steindorff A."/>
            <person name="Ohm R."/>
            <person name="Martin F."/>
            <person name="Silar P."/>
            <person name="Natvig D."/>
            <person name="Lalanne C."/>
            <person name="Gautier V."/>
            <person name="Ament-Velasquez S.L."/>
            <person name="Kruys A."/>
            <person name="Hutchinson M.I."/>
            <person name="Powell A.J."/>
            <person name="Barry K."/>
            <person name="Miller A.N."/>
            <person name="Grigoriev I.V."/>
            <person name="Debuchy R."/>
            <person name="Gladieux P."/>
            <person name="Thoren M.H."/>
            <person name="Johannesson H."/>
        </authorList>
    </citation>
    <scope>NUCLEOTIDE SEQUENCE</scope>
    <source>
        <strain evidence="1">CBS 560.94</strain>
    </source>
</reference>
<evidence type="ECO:0000313" key="1">
    <source>
        <dbReference type="EMBL" id="KAK3347471.1"/>
    </source>
</evidence>
<reference evidence="1" key="1">
    <citation type="journal article" date="2023" name="Mol. Phylogenet. Evol.">
        <title>Genome-scale phylogeny and comparative genomics of the fungal order Sordariales.</title>
        <authorList>
            <person name="Hensen N."/>
            <person name="Bonometti L."/>
            <person name="Westerberg I."/>
            <person name="Brannstrom I.O."/>
            <person name="Guillou S."/>
            <person name="Cros-Aarteil S."/>
            <person name="Calhoun S."/>
            <person name="Haridas S."/>
            <person name="Kuo A."/>
            <person name="Mondo S."/>
            <person name="Pangilinan J."/>
            <person name="Riley R."/>
            <person name="LaButti K."/>
            <person name="Andreopoulos B."/>
            <person name="Lipzen A."/>
            <person name="Chen C."/>
            <person name="Yan M."/>
            <person name="Daum C."/>
            <person name="Ng V."/>
            <person name="Clum A."/>
            <person name="Steindorff A."/>
            <person name="Ohm R.A."/>
            <person name="Martin F."/>
            <person name="Silar P."/>
            <person name="Natvig D.O."/>
            <person name="Lalanne C."/>
            <person name="Gautier V."/>
            <person name="Ament-Velasquez S.L."/>
            <person name="Kruys A."/>
            <person name="Hutchinson M.I."/>
            <person name="Powell A.J."/>
            <person name="Barry K."/>
            <person name="Miller A.N."/>
            <person name="Grigoriev I.V."/>
            <person name="Debuchy R."/>
            <person name="Gladieux P."/>
            <person name="Hiltunen Thoren M."/>
            <person name="Johannesson H."/>
        </authorList>
    </citation>
    <scope>NUCLEOTIDE SEQUENCE</scope>
    <source>
        <strain evidence="1">CBS 560.94</strain>
    </source>
</reference>
<accession>A0AAE0JGZ2</accession>
<dbReference type="AlphaFoldDB" id="A0AAE0JGZ2"/>
<keyword evidence="2" id="KW-1185">Reference proteome</keyword>
<dbReference type="EMBL" id="JAUEPP010000003">
    <property type="protein sequence ID" value="KAK3347471.1"/>
    <property type="molecule type" value="Genomic_DNA"/>
</dbReference>
<evidence type="ECO:0000313" key="2">
    <source>
        <dbReference type="Proteomes" id="UP001278500"/>
    </source>
</evidence>
<proteinExistence type="predicted"/>
<sequence>MRLAALRSGVGLSGKHDKAVSRAQGVTKFSGVVPDQSVNTDFSLTRVMGCLDAASAAPSWIRETIGTRPPSCAFAIPWSGVG</sequence>
<protein>
    <submittedName>
        <fullName evidence="1">Uncharacterized protein</fullName>
    </submittedName>
</protein>
<comment type="caution">
    <text evidence="1">The sequence shown here is derived from an EMBL/GenBank/DDBJ whole genome shotgun (WGS) entry which is preliminary data.</text>
</comment>
<dbReference type="Proteomes" id="UP001278500">
    <property type="component" value="Unassembled WGS sequence"/>
</dbReference>
<dbReference type="GeneID" id="87860884"/>